<keyword evidence="2 3" id="KW-0040">ANK repeat</keyword>
<dbReference type="EMBL" id="HACG01029149">
    <property type="protein sequence ID" value="CEK76014.1"/>
    <property type="molecule type" value="Transcribed_RNA"/>
</dbReference>
<accession>A0A0B7A4Z4</accession>
<reference evidence="4" key="1">
    <citation type="submission" date="2014-12" db="EMBL/GenBank/DDBJ databases">
        <title>Insight into the proteome of Arion vulgaris.</title>
        <authorList>
            <person name="Aradska J."/>
            <person name="Bulat T."/>
            <person name="Smidak R."/>
            <person name="Sarate P."/>
            <person name="Gangsoo J."/>
            <person name="Sialana F."/>
            <person name="Bilban M."/>
            <person name="Lubec G."/>
        </authorList>
    </citation>
    <scope>NUCLEOTIDE SEQUENCE</scope>
    <source>
        <tissue evidence="4">Skin</tissue>
    </source>
</reference>
<feature type="repeat" description="ANK" evidence="3">
    <location>
        <begin position="29"/>
        <end position="61"/>
    </location>
</feature>
<dbReference type="InterPro" id="IPR002110">
    <property type="entry name" value="Ankyrin_rpt"/>
</dbReference>
<feature type="repeat" description="ANK" evidence="3">
    <location>
        <begin position="239"/>
        <end position="271"/>
    </location>
</feature>
<protein>
    <submittedName>
        <fullName evidence="4">Uncharacterized protein</fullName>
    </submittedName>
</protein>
<dbReference type="PRINTS" id="PR01415">
    <property type="entry name" value="ANKYRIN"/>
</dbReference>
<evidence type="ECO:0000313" key="4">
    <source>
        <dbReference type="EMBL" id="CEK76014.1"/>
    </source>
</evidence>
<feature type="repeat" description="ANK" evidence="3">
    <location>
        <begin position="95"/>
        <end position="127"/>
    </location>
</feature>
<evidence type="ECO:0000256" key="1">
    <source>
        <dbReference type="ARBA" id="ARBA00022737"/>
    </source>
</evidence>
<dbReference type="Gene3D" id="1.25.40.20">
    <property type="entry name" value="Ankyrin repeat-containing domain"/>
    <property type="match status" value="4"/>
</dbReference>
<dbReference type="SUPFAM" id="SSF48403">
    <property type="entry name" value="Ankyrin repeat"/>
    <property type="match status" value="2"/>
</dbReference>
<name>A0A0B7A4Z4_9EUPU</name>
<dbReference type="PROSITE" id="PS50088">
    <property type="entry name" value="ANK_REPEAT"/>
    <property type="match status" value="7"/>
</dbReference>
<keyword evidence="1" id="KW-0677">Repeat</keyword>
<dbReference type="SMART" id="SM00248">
    <property type="entry name" value="ANK"/>
    <property type="match status" value="12"/>
</dbReference>
<organism evidence="4">
    <name type="scientific">Arion vulgaris</name>
    <dbReference type="NCBI Taxonomy" id="1028688"/>
    <lineage>
        <taxon>Eukaryota</taxon>
        <taxon>Metazoa</taxon>
        <taxon>Spiralia</taxon>
        <taxon>Lophotrochozoa</taxon>
        <taxon>Mollusca</taxon>
        <taxon>Gastropoda</taxon>
        <taxon>Heterobranchia</taxon>
        <taxon>Euthyneura</taxon>
        <taxon>Panpulmonata</taxon>
        <taxon>Eupulmonata</taxon>
        <taxon>Stylommatophora</taxon>
        <taxon>Helicina</taxon>
        <taxon>Arionoidea</taxon>
        <taxon>Arionidae</taxon>
        <taxon>Arion</taxon>
    </lineage>
</organism>
<evidence type="ECO:0000256" key="3">
    <source>
        <dbReference type="PROSITE-ProRule" id="PRU00023"/>
    </source>
</evidence>
<feature type="repeat" description="ANK" evidence="3">
    <location>
        <begin position="128"/>
        <end position="160"/>
    </location>
</feature>
<feature type="repeat" description="ANK" evidence="3">
    <location>
        <begin position="161"/>
        <end position="193"/>
    </location>
</feature>
<dbReference type="InterPro" id="IPR036770">
    <property type="entry name" value="Ankyrin_rpt-contain_sf"/>
</dbReference>
<dbReference type="PANTHER" id="PTHR24198:SF165">
    <property type="entry name" value="ANKYRIN REPEAT-CONTAINING PROTEIN-RELATED"/>
    <property type="match status" value="1"/>
</dbReference>
<dbReference type="PROSITE" id="PS50297">
    <property type="entry name" value="ANK_REP_REGION"/>
    <property type="match status" value="7"/>
</dbReference>
<dbReference type="PANTHER" id="PTHR24198">
    <property type="entry name" value="ANKYRIN REPEAT AND PROTEIN KINASE DOMAIN-CONTAINING PROTEIN"/>
    <property type="match status" value="1"/>
</dbReference>
<sequence>MGSLTVVINQFLDNLFKVHATSLRMSTRSDVGKLHQAVKEDNANIVSTLIENGADVNIVYQQETAFTRAVTGKYFNSADVIITSRQFDPNSKNQFEKSPLFVAAKVGRVDYVKKLLNMGAQVNDADIRGNTPLSACTWDDHHEVAEVLIQSGANVDQADHLGQTPLHRACSNVSLKVVQILLRHNCDVDLQTREKKTALMTALPSYYNSQVAGKKISDMLCICEMLVKAGCSLNSQDDKGKTPLHLAVEANDIYGTCLLAESGCELNMKDDLGYTPFQTAILPKRCLYDIARYLLYYGADVTQEMKLPDETSSRTASPLTLILNTQPTSDELEKKWSRALLLRSMWRSVYPNRSIIKSYEESYNSVNSDHTFYEAIERDVLEWLNSCMPCSLQHQATLTVRRTLGSTNIVPRINLLPVASGLKQCLSLGLRSNWMPLSKTCLMHLYIIDGQNDKIDNIIKSGTDVNIPINNKTPLALALEIGNMEAAKMILKSCQQSNSNVVNASGDNALHIAAKYGRHELIDDIAKICPKLDSKNCKGHTPLQEAIQAGHFTTAVILINKGADVKIDEGESIPLLHLAAASGADDVVRILLEKGVDPNMEDKFRNTPLHVAASKGFEYLQVQIPLPALYEDVVSASLDTIQITMTNSMPKYTKNGTHHANVIECLIQNGADTTRLNLQARTPLQCAQHFKAQELLAVLNGKIRVPSK</sequence>
<feature type="repeat" description="ANK" evidence="3">
    <location>
        <begin position="538"/>
        <end position="570"/>
    </location>
</feature>
<dbReference type="Pfam" id="PF00023">
    <property type="entry name" value="Ank"/>
    <property type="match status" value="2"/>
</dbReference>
<dbReference type="Pfam" id="PF12796">
    <property type="entry name" value="Ank_2"/>
    <property type="match status" value="4"/>
</dbReference>
<feature type="repeat" description="ANK" evidence="3">
    <location>
        <begin position="571"/>
        <end position="603"/>
    </location>
</feature>
<evidence type="ECO:0000256" key="2">
    <source>
        <dbReference type="ARBA" id="ARBA00023043"/>
    </source>
</evidence>
<dbReference type="AlphaFoldDB" id="A0A0B7A4Z4"/>
<proteinExistence type="predicted"/>
<gene>
    <name evidence="4" type="primary">ORF98029</name>
</gene>